<dbReference type="Pfam" id="PF14223">
    <property type="entry name" value="Retrotran_gag_2"/>
    <property type="match status" value="1"/>
</dbReference>
<dbReference type="SUPFAM" id="SSF52058">
    <property type="entry name" value="L domain-like"/>
    <property type="match status" value="1"/>
</dbReference>
<feature type="compositionally biased region" description="Polar residues" evidence="2">
    <location>
        <begin position="729"/>
        <end position="739"/>
    </location>
</feature>
<reference evidence="4" key="1">
    <citation type="journal article" date="2023" name="Mol. Ecol. Resour.">
        <title>Chromosome-level genome assembly of a triploid poplar Populus alba 'Berolinensis'.</title>
        <authorList>
            <person name="Chen S."/>
            <person name="Yu Y."/>
            <person name="Wang X."/>
            <person name="Wang S."/>
            <person name="Zhang T."/>
            <person name="Zhou Y."/>
            <person name="He R."/>
            <person name="Meng N."/>
            <person name="Wang Y."/>
            <person name="Liu W."/>
            <person name="Liu Z."/>
            <person name="Liu J."/>
            <person name="Guo Q."/>
            <person name="Huang H."/>
            <person name="Sederoff R.R."/>
            <person name="Wang G."/>
            <person name="Qu G."/>
            <person name="Chen S."/>
        </authorList>
    </citation>
    <scope>NUCLEOTIDE SEQUENCE</scope>
    <source>
        <strain evidence="4">SC-2020</strain>
    </source>
</reference>
<feature type="compositionally biased region" description="Polar residues" evidence="2">
    <location>
        <begin position="764"/>
        <end position="774"/>
    </location>
</feature>
<feature type="compositionally biased region" description="Polar residues" evidence="2">
    <location>
        <begin position="244"/>
        <end position="262"/>
    </location>
</feature>
<evidence type="ECO:0000256" key="2">
    <source>
        <dbReference type="SAM" id="MobiDB-lite"/>
    </source>
</evidence>
<evidence type="ECO:0000313" key="5">
    <source>
        <dbReference type="Proteomes" id="UP001164929"/>
    </source>
</evidence>
<keyword evidence="5" id="KW-1185">Reference proteome</keyword>
<organism evidence="4 5">
    <name type="scientific">Populus alba x Populus x berolinensis</name>
    <dbReference type="NCBI Taxonomy" id="444605"/>
    <lineage>
        <taxon>Eukaryota</taxon>
        <taxon>Viridiplantae</taxon>
        <taxon>Streptophyta</taxon>
        <taxon>Embryophyta</taxon>
        <taxon>Tracheophyta</taxon>
        <taxon>Spermatophyta</taxon>
        <taxon>Magnoliopsida</taxon>
        <taxon>eudicotyledons</taxon>
        <taxon>Gunneridae</taxon>
        <taxon>Pentapetalae</taxon>
        <taxon>rosids</taxon>
        <taxon>fabids</taxon>
        <taxon>Malpighiales</taxon>
        <taxon>Salicaceae</taxon>
        <taxon>Saliceae</taxon>
        <taxon>Populus</taxon>
    </lineage>
</organism>
<dbReference type="PROSITE" id="PS51450">
    <property type="entry name" value="LRR"/>
    <property type="match status" value="1"/>
</dbReference>
<dbReference type="InterPro" id="IPR012337">
    <property type="entry name" value="RNaseH-like_sf"/>
</dbReference>
<dbReference type="InterPro" id="IPR001584">
    <property type="entry name" value="Integrase_cat-core"/>
</dbReference>
<dbReference type="InterPro" id="IPR043502">
    <property type="entry name" value="DNA/RNA_pol_sf"/>
</dbReference>
<dbReference type="InterPro" id="IPR032675">
    <property type="entry name" value="LRR_dom_sf"/>
</dbReference>
<dbReference type="Pfam" id="PF07727">
    <property type="entry name" value="RVT_2"/>
    <property type="match status" value="1"/>
</dbReference>
<dbReference type="InterPro" id="IPR001611">
    <property type="entry name" value="Leu-rich_rpt"/>
</dbReference>
<dbReference type="InterPro" id="IPR025724">
    <property type="entry name" value="GAG-pre-integrase_dom"/>
</dbReference>
<dbReference type="PANTHER" id="PTHR11439:SF455">
    <property type="entry name" value="RLK (RECEPTOR-LIKE PROTEIN KINASE) 8, PUTATIVE-RELATED"/>
    <property type="match status" value="1"/>
</dbReference>
<dbReference type="GO" id="GO:0015074">
    <property type="term" value="P:DNA integration"/>
    <property type="evidence" value="ECO:0007669"/>
    <property type="project" value="InterPro"/>
</dbReference>
<keyword evidence="1" id="KW-0064">Aspartyl protease</keyword>
<dbReference type="PROSITE" id="PS50994">
    <property type="entry name" value="INTEGRASE"/>
    <property type="match status" value="1"/>
</dbReference>
<evidence type="ECO:0000259" key="3">
    <source>
        <dbReference type="PROSITE" id="PS50994"/>
    </source>
</evidence>
<dbReference type="Gene3D" id="3.30.420.10">
    <property type="entry name" value="Ribonuclease H-like superfamily/Ribonuclease H"/>
    <property type="match status" value="1"/>
</dbReference>
<protein>
    <recommendedName>
        <fullName evidence="3">Integrase catalytic domain-containing protein</fullName>
    </recommendedName>
</protein>
<dbReference type="GO" id="GO:0003676">
    <property type="term" value="F:nucleic acid binding"/>
    <property type="evidence" value="ECO:0007669"/>
    <property type="project" value="InterPro"/>
</dbReference>
<dbReference type="GO" id="GO:0004190">
    <property type="term" value="F:aspartic-type endopeptidase activity"/>
    <property type="evidence" value="ECO:0007669"/>
    <property type="project" value="UniProtKB-KW"/>
</dbReference>
<dbReference type="Gene3D" id="3.80.10.10">
    <property type="entry name" value="Ribonuclease Inhibitor"/>
    <property type="match status" value="1"/>
</dbReference>
<proteinExistence type="predicted"/>
<evidence type="ECO:0000256" key="1">
    <source>
        <dbReference type="ARBA" id="ARBA00022750"/>
    </source>
</evidence>
<dbReference type="CDD" id="cd09272">
    <property type="entry name" value="RNase_HI_RT_Ty1"/>
    <property type="match status" value="1"/>
</dbReference>
<gene>
    <name evidence="4" type="ORF">NC653_030656</name>
</gene>
<feature type="domain" description="Integrase catalytic" evidence="3">
    <location>
        <begin position="513"/>
        <end position="677"/>
    </location>
</feature>
<comment type="caution">
    <text evidence="4">The sequence shown here is derived from an EMBL/GenBank/DDBJ whole genome shotgun (WGS) entry which is preliminary data.</text>
</comment>
<keyword evidence="1" id="KW-0378">Hydrolase</keyword>
<evidence type="ECO:0000313" key="4">
    <source>
        <dbReference type="EMBL" id="KAJ6974605.1"/>
    </source>
</evidence>
<dbReference type="SUPFAM" id="SSF56672">
    <property type="entry name" value="DNA/RNA polymerases"/>
    <property type="match status" value="1"/>
</dbReference>
<feature type="region of interest" description="Disordered" evidence="2">
    <location>
        <begin position="240"/>
        <end position="276"/>
    </location>
</feature>
<dbReference type="InterPro" id="IPR036397">
    <property type="entry name" value="RNaseH_sf"/>
</dbReference>
<dbReference type="EMBL" id="JAQIZT010000013">
    <property type="protein sequence ID" value="KAJ6974605.1"/>
    <property type="molecule type" value="Genomic_DNA"/>
</dbReference>
<keyword evidence="1" id="KW-0645">Protease</keyword>
<dbReference type="SUPFAM" id="SSF53098">
    <property type="entry name" value="Ribonuclease H-like"/>
    <property type="match status" value="1"/>
</dbReference>
<dbReference type="InterPro" id="IPR054722">
    <property type="entry name" value="PolX-like_BBD"/>
</dbReference>
<accession>A0AAD6LX10</accession>
<feature type="region of interest" description="Disordered" evidence="2">
    <location>
        <begin position="709"/>
        <end position="799"/>
    </location>
</feature>
<sequence>MASSSSATPPHITSPFSAPSLSHLSLSLSVKLNHSNYSVWKAQALPYFRGQGVFGYLDGSIPMPPKELEASHPTTGDIIMIPNPAYEHWLRQDSLILAIINTSLTEDVLSQVMSYTTSKDVWLALQQNFSSISRAKAVQLRTQLATARKGAMHAKDYFISIKRMSDELALAGQPLTSDEILTYILAGLGQEYDSLVSTITSRSDAVTLEDLYSLLLIIESRINQHHDTIQVTTSANMATRYPPSFQSRPGNSYPSSNRSRTNFYRGRSRGGRSTIHDTGAPTSLICQVCLKPGHHALKCYHRFDLSYQDQSTQRPPHAFLAACHPHTAQEWHPDTGATHHLTNDMHNIHLQTEDCDGPDHVQVANGAGLEITHSGSSTLSSPSNSFALNQILLVPDIKKNLLSVHRFCQDNNVFFEFHASFFLVKDYLGHILHRGPLRNGLYNFSLSLARLQPQALSSIKISATLWHRRLGHASFPVINKAVSFPINNNTSSICSHCQMAKSHALPFSNSHISISNPLELLYSDVWGPSPIFSTTGARYYISFLDDSTKFLWLFPLKLKSDALPIFQKFQAAVERQFNTKIKTIQTDWGGEYRSLHNFLQTQGITHRVTCPYTHQQAGAIERRHRQIVEVGLALLAHSHLPNIFWEDAFLTAVYIINRLPTPVLQHKSPYEMSLFPYPSLQPILPSIHDPPIILPSNLQLLNAPSSFSTGSNYPPATPFPLNMAPPSQPSLDHNVTAATSDHGLFPTHTAPDIPQPSFDANIPADTSAQGPSQNHTDDIPPPSLNFIPPSQPPNTHHMTTRNKNNIHKPKLLSDSHIQYPLPKALMATVTTPDRDPSCYSEAVKHSSWRDAMNTEFDALLRNGTWTLIPSPPAANIIGSKWVFRTKRKADGSIERFKARLVAKGFHQQEGVDFLETFSPVVKPTTVRMVLSVAISRKWHLHQIDVQNAFLHGLLNEDVYMAQPPGFLHPQYPDHVCKLHKSIYGLRQAPRAWFFRLTDRLASKAVKLITHFMFITMSDFPVKNLGDLSFFLSVEAIRSDEGLYLSQRRYILDLLLRSKMDKSKPSVTPMSTSQVLSKSDGASFHDPHLYRSIVGGLQYLSFTRPELAFAIHKVSKYMHDPKEPHWVAVKRILRYLKETISYALLIQPDQHLQLQTFSDADWASDQDDRRSIGAYCVYLGKNLISWSCKQQPTVARSSTEAEYKALANAAAEIQWLKSLLSDLHISTVHPPILWCDNIGATYLTSNPLFHAHTKHIEIDFHYVRDQVLNGNLTVRLISTKDQYADALTKPLPSQRFKLLRDNLRVHSLPLRLRGHVEEQRLRKLSLSGCNSKQDSPLTSWLSLISSWLSPTSSTSKVLLPASLSSLSLLRGLDLSYRGLSEGEISIDLESLSSLQELNLSGNNFFNLPSGSGLLPKLKYLLVKDCTNLLSVPELPSSLMELDAVNCSALERLTIHSKRIPSLYVSGCNNLIEIEGMEGMGKRWVIVSEDRSNLSNILKQSLVQALYKGEEYDIVIADGEMPELFSNRAEGSSLTFHVPPCSDGNKIQGLVAWVVCAIDGNISAYLRGEAVIRNKSNGVQLFKRSIMLFTMSTNSSNQCSWVNHISLAALPPNAMKAGEQLELSVEVKHTSFEVQKCGVHMIVKKPEVE</sequence>
<dbReference type="InterPro" id="IPR013103">
    <property type="entry name" value="RVT_2"/>
</dbReference>
<dbReference type="PANTHER" id="PTHR11439">
    <property type="entry name" value="GAG-POL-RELATED RETROTRANSPOSON"/>
    <property type="match status" value="1"/>
</dbReference>
<name>A0AAD6LX10_9ROSI</name>
<dbReference type="Proteomes" id="UP001164929">
    <property type="component" value="Chromosome 13"/>
</dbReference>
<dbReference type="Pfam" id="PF13976">
    <property type="entry name" value="gag_pre-integrs"/>
    <property type="match status" value="1"/>
</dbReference>
<dbReference type="Pfam" id="PF22936">
    <property type="entry name" value="Pol_BBD"/>
    <property type="match status" value="1"/>
</dbReference>